<dbReference type="InterPro" id="IPR019181">
    <property type="entry name" value="LSM12_ABD"/>
</dbReference>
<evidence type="ECO:0000313" key="2">
    <source>
        <dbReference type="EMBL" id="OMJ74361.1"/>
    </source>
</evidence>
<proteinExistence type="predicted"/>
<feature type="domain" description="AD" evidence="1">
    <location>
        <begin position="72"/>
        <end position="166"/>
    </location>
</feature>
<comment type="caution">
    <text evidence="2">The sequence shown here is derived from an EMBL/GenBank/DDBJ whole genome shotgun (WGS) entry which is preliminary data.</text>
</comment>
<evidence type="ECO:0000313" key="3">
    <source>
        <dbReference type="Proteomes" id="UP000187209"/>
    </source>
</evidence>
<protein>
    <recommendedName>
        <fullName evidence="1">AD domain-containing protein</fullName>
    </recommendedName>
</protein>
<dbReference type="InterPro" id="IPR047574">
    <property type="entry name" value="AD"/>
</dbReference>
<sequence length="168" mass="19056">MSLYSIGTEIKVEMTNNDEHIGRIYSYDEDFKMLVLFKGSEVVRDFIFLNTTFIKNISITDSVAKGIDYDIQDIDLDRFMKEVDKKIAKDIGKNENINTLVSNDVQALFNELSKTNKCEWNGVNISLPVLNVTIIPPYNSDKSVIGPDVPRNRISHVLGNIRVKLGLN</sequence>
<organism evidence="2 3">
    <name type="scientific">Stentor coeruleus</name>
    <dbReference type="NCBI Taxonomy" id="5963"/>
    <lineage>
        <taxon>Eukaryota</taxon>
        <taxon>Sar</taxon>
        <taxon>Alveolata</taxon>
        <taxon>Ciliophora</taxon>
        <taxon>Postciliodesmatophora</taxon>
        <taxon>Heterotrichea</taxon>
        <taxon>Heterotrichida</taxon>
        <taxon>Stentoridae</taxon>
        <taxon>Stentor</taxon>
    </lineage>
</organism>
<gene>
    <name evidence="2" type="ORF">SteCoe_26751</name>
</gene>
<reference evidence="2 3" key="1">
    <citation type="submission" date="2016-11" db="EMBL/GenBank/DDBJ databases">
        <title>The macronuclear genome of Stentor coeruleus: a giant cell with tiny introns.</title>
        <authorList>
            <person name="Slabodnick M."/>
            <person name="Ruby J.G."/>
            <person name="Reiff S.B."/>
            <person name="Swart E.C."/>
            <person name="Gosai S."/>
            <person name="Prabakaran S."/>
            <person name="Witkowska E."/>
            <person name="Larue G.E."/>
            <person name="Fisher S."/>
            <person name="Freeman R.M."/>
            <person name="Gunawardena J."/>
            <person name="Chu W."/>
            <person name="Stover N.A."/>
            <person name="Gregory B.D."/>
            <person name="Nowacki M."/>
            <person name="Derisi J."/>
            <person name="Roy S.W."/>
            <person name="Marshall W.F."/>
            <person name="Sood P."/>
        </authorList>
    </citation>
    <scope>NUCLEOTIDE SEQUENCE [LARGE SCALE GENOMIC DNA]</scope>
    <source>
        <strain evidence="2">WM001</strain>
    </source>
</reference>
<dbReference type="EMBL" id="MPUH01000757">
    <property type="protein sequence ID" value="OMJ74361.1"/>
    <property type="molecule type" value="Genomic_DNA"/>
</dbReference>
<dbReference type="Proteomes" id="UP000187209">
    <property type="component" value="Unassembled WGS sequence"/>
</dbReference>
<name>A0A1R2BC54_9CILI</name>
<dbReference type="PROSITE" id="PS52001">
    <property type="entry name" value="AD"/>
    <property type="match status" value="1"/>
</dbReference>
<keyword evidence="3" id="KW-1185">Reference proteome</keyword>
<dbReference type="AlphaFoldDB" id="A0A1R2BC54"/>
<evidence type="ECO:0000259" key="1">
    <source>
        <dbReference type="PROSITE" id="PS52001"/>
    </source>
</evidence>
<dbReference type="PANTHER" id="PTHR13542">
    <property type="entry name" value="LSM12 HOMOLOG"/>
    <property type="match status" value="1"/>
</dbReference>
<dbReference type="SMART" id="SM00995">
    <property type="entry name" value="AD"/>
    <property type="match status" value="1"/>
</dbReference>
<dbReference type="Pfam" id="PF09793">
    <property type="entry name" value="AD"/>
    <property type="match status" value="1"/>
</dbReference>
<dbReference type="OrthoDB" id="1057137at2759"/>
<accession>A0A1R2BC54</accession>
<dbReference type="InterPro" id="IPR039683">
    <property type="entry name" value="Lsm12-like"/>
</dbReference>